<evidence type="ECO:0000313" key="2">
    <source>
        <dbReference type="Proteomes" id="UP001596113"/>
    </source>
</evidence>
<protein>
    <recommendedName>
        <fullName evidence="3">Polyketide cyclase</fullName>
    </recommendedName>
</protein>
<dbReference type="InterPro" id="IPR023393">
    <property type="entry name" value="START-like_dom_sf"/>
</dbReference>
<proteinExistence type="predicted"/>
<dbReference type="Gene3D" id="3.30.530.20">
    <property type="match status" value="1"/>
</dbReference>
<dbReference type="Proteomes" id="UP001596113">
    <property type="component" value="Unassembled WGS sequence"/>
</dbReference>
<gene>
    <name evidence="1" type="ORF">ACFPOF_10820</name>
</gene>
<organism evidence="1 2">
    <name type="scientific">Cohnella soli</name>
    <dbReference type="NCBI Taxonomy" id="425005"/>
    <lineage>
        <taxon>Bacteria</taxon>
        <taxon>Bacillati</taxon>
        <taxon>Bacillota</taxon>
        <taxon>Bacilli</taxon>
        <taxon>Bacillales</taxon>
        <taxon>Paenibacillaceae</taxon>
        <taxon>Cohnella</taxon>
    </lineage>
</organism>
<accession>A0ABW0HSJ7</accession>
<keyword evidence="2" id="KW-1185">Reference proteome</keyword>
<evidence type="ECO:0008006" key="3">
    <source>
        <dbReference type="Google" id="ProtNLM"/>
    </source>
</evidence>
<reference evidence="2" key="1">
    <citation type="journal article" date="2019" name="Int. J. Syst. Evol. Microbiol.">
        <title>The Global Catalogue of Microorganisms (GCM) 10K type strain sequencing project: providing services to taxonomists for standard genome sequencing and annotation.</title>
        <authorList>
            <consortium name="The Broad Institute Genomics Platform"/>
            <consortium name="The Broad Institute Genome Sequencing Center for Infectious Disease"/>
            <person name="Wu L."/>
            <person name="Ma J."/>
        </authorList>
    </citation>
    <scope>NUCLEOTIDE SEQUENCE [LARGE SCALE GENOMIC DNA]</scope>
    <source>
        <strain evidence="2">CGMCC 1.18575</strain>
    </source>
</reference>
<comment type="caution">
    <text evidence="1">The sequence shown here is derived from an EMBL/GenBank/DDBJ whole genome shotgun (WGS) entry which is preliminary data.</text>
</comment>
<dbReference type="SUPFAM" id="SSF55961">
    <property type="entry name" value="Bet v1-like"/>
    <property type="match status" value="1"/>
</dbReference>
<name>A0ABW0HSJ7_9BACL</name>
<dbReference type="EMBL" id="JBHSMI010000023">
    <property type="protein sequence ID" value="MFC5403220.1"/>
    <property type="molecule type" value="Genomic_DNA"/>
</dbReference>
<dbReference type="RefSeq" id="WP_378132383.1">
    <property type="nucleotide sequence ID" value="NZ_JBHSMI010000023.1"/>
</dbReference>
<sequence>MWQFEHTITTKAKAVTIWELYSDITTWVTWDKGIAGASLDGLFAQGTRGFLQPEGQQPLPFKLTEVNPLQGFSDLTDIPDAGIQVQFKHLLAEANGETRVTHQVKITGPNAAQLGPKFGAHMETGIPKSMANLVAVALEKEREQSE</sequence>
<evidence type="ECO:0000313" key="1">
    <source>
        <dbReference type="EMBL" id="MFC5403220.1"/>
    </source>
</evidence>